<feature type="region of interest" description="Disordered" evidence="1">
    <location>
        <begin position="204"/>
        <end position="237"/>
    </location>
</feature>
<dbReference type="RefSeq" id="XP_022254844.1">
    <property type="nucleotide sequence ID" value="XM_022399136.1"/>
</dbReference>
<evidence type="ECO:0000256" key="1">
    <source>
        <dbReference type="SAM" id="MobiDB-lite"/>
    </source>
</evidence>
<dbReference type="GeneID" id="106470532"/>
<gene>
    <name evidence="3" type="primary">LOC106470532</name>
</gene>
<evidence type="ECO:0000313" key="2">
    <source>
        <dbReference type="Proteomes" id="UP000694941"/>
    </source>
</evidence>
<feature type="compositionally biased region" description="Polar residues" evidence="1">
    <location>
        <begin position="33"/>
        <end position="43"/>
    </location>
</feature>
<sequence>MNDPRRVWYCTRCTKTMKKMTIKSKKSNKPVITGTSKDATPSFKNKGDTLGTTTLQPFKRSEIKVCSRVPLTQTSVTTVTTNKPVGLAGLAANLSARPAVSSSPSSGFPSKLIFSTNRTLGSSTSVATKPPFTSITPSVLSKGLVSCGAQTKVTPTSSSGSTSSQAATLAGTKTSVSSSSIGVTVSGGNKPGSSLLNAVSSSLVTRNSNPTTSSNGNNSSNTVGAKPVSSSSLMSADKRLQIMKKKAAAKMQEKRRLSTK</sequence>
<feature type="compositionally biased region" description="Low complexity" evidence="1">
    <location>
        <begin position="204"/>
        <end position="222"/>
    </location>
</feature>
<reference evidence="3" key="1">
    <citation type="submission" date="2025-08" db="UniProtKB">
        <authorList>
            <consortium name="RefSeq"/>
        </authorList>
    </citation>
    <scope>IDENTIFICATION</scope>
    <source>
        <tissue evidence="3">Muscle</tissue>
    </source>
</reference>
<proteinExistence type="predicted"/>
<dbReference type="Proteomes" id="UP000694941">
    <property type="component" value="Unplaced"/>
</dbReference>
<organism evidence="2 3">
    <name type="scientific">Limulus polyphemus</name>
    <name type="common">Atlantic horseshoe crab</name>
    <dbReference type="NCBI Taxonomy" id="6850"/>
    <lineage>
        <taxon>Eukaryota</taxon>
        <taxon>Metazoa</taxon>
        <taxon>Ecdysozoa</taxon>
        <taxon>Arthropoda</taxon>
        <taxon>Chelicerata</taxon>
        <taxon>Merostomata</taxon>
        <taxon>Xiphosura</taxon>
        <taxon>Limulidae</taxon>
        <taxon>Limulus</taxon>
    </lineage>
</organism>
<accession>A0ABM1TG38</accession>
<protein>
    <submittedName>
        <fullName evidence="3">Integrator complex subunit 12-like isoform X1</fullName>
    </submittedName>
</protein>
<feature type="region of interest" description="Disordered" evidence="1">
    <location>
        <begin position="22"/>
        <end position="48"/>
    </location>
</feature>
<name>A0ABM1TG38_LIMPO</name>
<keyword evidence="2" id="KW-1185">Reference proteome</keyword>
<evidence type="ECO:0000313" key="3">
    <source>
        <dbReference type="RefSeq" id="XP_022254844.1"/>
    </source>
</evidence>